<dbReference type="Pfam" id="PF19300">
    <property type="entry name" value="BPD_transp_1_N"/>
    <property type="match status" value="1"/>
</dbReference>
<feature type="transmembrane region" description="Helical" evidence="7">
    <location>
        <begin position="174"/>
        <end position="193"/>
    </location>
</feature>
<feature type="domain" description="ABC transmembrane type-1" evidence="8">
    <location>
        <begin position="95"/>
        <end position="297"/>
    </location>
</feature>
<dbReference type="RefSeq" id="WP_091598010.1">
    <property type="nucleotide sequence ID" value="NZ_FNEE01000018.1"/>
</dbReference>
<dbReference type="InterPro" id="IPR035906">
    <property type="entry name" value="MetI-like_sf"/>
</dbReference>
<dbReference type="Proteomes" id="UP000198894">
    <property type="component" value="Unassembled WGS sequence"/>
</dbReference>
<evidence type="ECO:0000256" key="7">
    <source>
        <dbReference type="RuleBase" id="RU363032"/>
    </source>
</evidence>
<evidence type="ECO:0000256" key="4">
    <source>
        <dbReference type="ARBA" id="ARBA00022692"/>
    </source>
</evidence>
<accession>A0A1G9DSS8</accession>
<dbReference type="AlphaFoldDB" id="A0A1G9DSS8"/>
<evidence type="ECO:0000256" key="6">
    <source>
        <dbReference type="ARBA" id="ARBA00023136"/>
    </source>
</evidence>
<feature type="transmembrane region" description="Helical" evidence="7">
    <location>
        <begin position="278"/>
        <end position="296"/>
    </location>
</feature>
<dbReference type="InterPro" id="IPR045621">
    <property type="entry name" value="BPD_transp_1_N"/>
</dbReference>
<keyword evidence="3" id="KW-1003">Cell membrane</keyword>
<sequence>MWLYLLKRVVLGVAVIAIAEAFLLLMIHAVPGDPAVALLGPQATPEFRAQLHQQMGLDKPLVVQIVTFFGGLLRGNLGFDVFSQRPVADVVFEQLPYTIELILVSILWAVAVAVPLGCYSAMRRNSMIDQAVGIVAVATIAIPSFVMAVSALLIFAVMLGWLPAIGAGTGFADRVIHLILPAFAMGIGWVGYISRLVRASMLEILGENHIRMARSFGLSEWRIVTGYALPLAILPTVTIIGVGIAWLLSSAVFIEVVFARPGIGALIVNAVRARNYPVVMGGALVTTFLIVTATTMSDLINAALDPRAREEL</sequence>
<evidence type="ECO:0000256" key="2">
    <source>
        <dbReference type="ARBA" id="ARBA00022448"/>
    </source>
</evidence>
<dbReference type="Gene3D" id="1.10.3720.10">
    <property type="entry name" value="MetI-like"/>
    <property type="match status" value="1"/>
</dbReference>
<keyword evidence="5 7" id="KW-1133">Transmembrane helix</keyword>
<comment type="subcellular location">
    <subcellularLocation>
        <location evidence="1 7">Cell membrane</location>
        <topology evidence="1 7">Multi-pass membrane protein</topology>
    </subcellularLocation>
</comment>
<dbReference type="PROSITE" id="PS50928">
    <property type="entry name" value="ABC_TM1"/>
    <property type="match status" value="1"/>
</dbReference>
<evidence type="ECO:0000256" key="3">
    <source>
        <dbReference type="ARBA" id="ARBA00022475"/>
    </source>
</evidence>
<protein>
    <submittedName>
        <fullName evidence="9">Peptide/nickel transport system permease protein</fullName>
    </submittedName>
</protein>
<dbReference type="GO" id="GO:0005886">
    <property type="term" value="C:plasma membrane"/>
    <property type="evidence" value="ECO:0007669"/>
    <property type="project" value="UniProtKB-SubCell"/>
</dbReference>
<feature type="transmembrane region" description="Helical" evidence="7">
    <location>
        <begin position="252"/>
        <end position="271"/>
    </location>
</feature>
<comment type="similarity">
    <text evidence="7">Belongs to the binding-protein-dependent transport system permease family.</text>
</comment>
<keyword evidence="2 7" id="KW-0813">Transport</keyword>
<proteinExistence type="inferred from homology"/>
<organism evidence="9 10">
    <name type="scientific">Mesorhizobium muleiense</name>
    <dbReference type="NCBI Taxonomy" id="1004279"/>
    <lineage>
        <taxon>Bacteria</taxon>
        <taxon>Pseudomonadati</taxon>
        <taxon>Pseudomonadota</taxon>
        <taxon>Alphaproteobacteria</taxon>
        <taxon>Hyphomicrobiales</taxon>
        <taxon>Phyllobacteriaceae</taxon>
        <taxon>Mesorhizobium</taxon>
    </lineage>
</organism>
<feature type="transmembrane region" description="Helical" evidence="7">
    <location>
        <begin position="9"/>
        <end position="30"/>
    </location>
</feature>
<keyword evidence="6 7" id="KW-0472">Membrane</keyword>
<gene>
    <name evidence="9" type="ORF">SAMN05428953_118120</name>
</gene>
<feature type="transmembrane region" description="Helical" evidence="7">
    <location>
        <begin position="101"/>
        <end position="122"/>
    </location>
</feature>
<name>A0A1G9DSS8_9HYPH</name>
<dbReference type="SUPFAM" id="SSF161098">
    <property type="entry name" value="MetI-like"/>
    <property type="match status" value="1"/>
</dbReference>
<dbReference type="PANTHER" id="PTHR43163">
    <property type="entry name" value="DIPEPTIDE TRANSPORT SYSTEM PERMEASE PROTEIN DPPB-RELATED"/>
    <property type="match status" value="1"/>
</dbReference>
<reference evidence="10" key="1">
    <citation type="submission" date="2016-10" db="EMBL/GenBank/DDBJ databases">
        <authorList>
            <person name="Varghese N."/>
            <person name="Submissions S."/>
        </authorList>
    </citation>
    <scope>NUCLEOTIDE SEQUENCE [LARGE SCALE GENOMIC DNA]</scope>
    <source>
        <strain evidence="10">CGMCC 1.11022</strain>
    </source>
</reference>
<evidence type="ECO:0000256" key="5">
    <source>
        <dbReference type="ARBA" id="ARBA00022989"/>
    </source>
</evidence>
<dbReference type="InterPro" id="IPR000515">
    <property type="entry name" value="MetI-like"/>
</dbReference>
<dbReference type="EMBL" id="FNEE01000018">
    <property type="protein sequence ID" value="SDK66936.1"/>
    <property type="molecule type" value="Genomic_DNA"/>
</dbReference>
<dbReference type="PANTHER" id="PTHR43163:SF6">
    <property type="entry name" value="DIPEPTIDE TRANSPORT SYSTEM PERMEASE PROTEIN DPPB-RELATED"/>
    <property type="match status" value="1"/>
</dbReference>
<dbReference type="GO" id="GO:0071916">
    <property type="term" value="F:dipeptide transmembrane transporter activity"/>
    <property type="evidence" value="ECO:0007669"/>
    <property type="project" value="TreeGrafter"/>
</dbReference>
<dbReference type="Pfam" id="PF00528">
    <property type="entry name" value="BPD_transp_1"/>
    <property type="match status" value="1"/>
</dbReference>
<feature type="transmembrane region" description="Helical" evidence="7">
    <location>
        <begin position="221"/>
        <end position="246"/>
    </location>
</feature>
<evidence type="ECO:0000313" key="10">
    <source>
        <dbReference type="Proteomes" id="UP000198894"/>
    </source>
</evidence>
<keyword evidence="4 7" id="KW-0812">Transmembrane</keyword>
<dbReference type="CDD" id="cd06261">
    <property type="entry name" value="TM_PBP2"/>
    <property type="match status" value="1"/>
</dbReference>
<evidence type="ECO:0000256" key="1">
    <source>
        <dbReference type="ARBA" id="ARBA00004651"/>
    </source>
</evidence>
<feature type="transmembrane region" description="Helical" evidence="7">
    <location>
        <begin position="134"/>
        <end position="162"/>
    </location>
</feature>
<evidence type="ECO:0000313" key="9">
    <source>
        <dbReference type="EMBL" id="SDK66936.1"/>
    </source>
</evidence>
<keyword evidence="10" id="KW-1185">Reference proteome</keyword>
<evidence type="ECO:0000259" key="8">
    <source>
        <dbReference type="PROSITE" id="PS50928"/>
    </source>
</evidence>